<accession>A0AAP2GJS6</accession>
<evidence type="ECO:0000256" key="3">
    <source>
        <dbReference type="ARBA" id="ARBA00023163"/>
    </source>
</evidence>
<keyword evidence="3" id="KW-0804">Transcription</keyword>
<reference evidence="5 6" key="1">
    <citation type="submission" date="2021-05" db="EMBL/GenBank/DDBJ databases">
        <title>A Polyphasic approach of four new species of the genus Ohtaekwangia: Ohtaekwangia histidinii sp. nov., Ohtaekwangia cretensis sp. nov., Ohtaekwangia indiensis sp. nov., Ohtaekwangia reichenbachii sp. nov. from diverse environment.</title>
        <authorList>
            <person name="Octaviana S."/>
        </authorList>
    </citation>
    <scope>NUCLEOTIDE SEQUENCE [LARGE SCALE GENOMIC DNA]</scope>
    <source>
        <strain evidence="5 6">PWU4</strain>
    </source>
</reference>
<dbReference type="InterPro" id="IPR018062">
    <property type="entry name" value="HTH_AraC-typ_CS"/>
</dbReference>
<evidence type="ECO:0000313" key="5">
    <source>
        <dbReference type="EMBL" id="MBT1698646.1"/>
    </source>
</evidence>
<evidence type="ECO:0000259" key="4">
    <source>
        <dbReference type="PROSITE" id="PS01124"/>
    </source>
</evidence>
<dbReference type="Pfam" id="PF12833">
    <property type="entry name" value="HTH_18"/>
    <property type="match status" value="1"/>
</dbReference>
<dbReference type="InterPro" id="IPR018060">
    <property type="entry name" value="HTH_AraC"/>
</dbReference>
<dbReference type="Gene3D" id="1.10.10.60">
    <property type="entry name" value="Homeodomain-like"/>
    <property type="match status" value="2"/>
</dbReference>
<keyword evidence="2" id="KW-0238">DNA-binding</keyword>
<dbReference type="EMBL" id="JAHESF010000016">
    <property type="protein sequence ID" value="MBT1698646.1"/>
    <property type="molecule type" value="Genomic_DNA"/>
</dbReference>
<proteinExistence type="predicted"/>
<evidence type="ECO:0000256" key="2">
    <source>
        <dbReference type="ARBA" id="ARBA00023125"/>
    </source>
</evidence>
<sequence>MDLYTRIVRAKLFIDDNYASPIDLDRLSDEACFSKYHFLRLFKRAYNKTPYQYLSERRIDKAKEKLRSEQTTVSEVCEEVGFESATSFSSKFKEYTGETPALFRLRAMQSQQLAKEQPAKVIPSCFTTMFSSKD</sequence>
<feature type="domain" description="HTH araC/xylS-type" evidence="4">
    <location>
        <begin position="8"/>
        <end position="106"/>
    </location>
</feature>
<dbReference type="Proteomes" id="UP001319200">
    <property type="component" value="Unassembled WGS sequence"/>
</dbReference>
<dbReference type="GO" id="GO:0043565">
    <property type="term" value="F:sequence-specific DNA binding"/>
    <property type="evidence" value="ECO:0007669"/>
    <property type="project" value="InterPro"/>
</dbReference>
<dbReference type="PANTHER" id="PTHR43280">
    <property type="entry name" value="ARAC-FAMILY TRANSCRIPTIONAL REGULATOR"/>
    <property type="match status" value="1"/>
</dbReference>
<dbReference type="RefSeq" id="WP_254165194.1">
    <property type="nucleotide sequence ID" value="NZ_JAHESF010000016.1"/>
</dbReference>
<dbReference type="PRINTS" id="PR00032">
    <property type="entry name" value="HTHARAC"/>
</dbReference>
<keyword evidence="1" id="KW-0805">Transcription regulation</keyword>
<dbReference type="PANTHER" id="PTHR43280:SF28">
    <property type="entry name" value="HTH-TYPE TRANSCRIPTIONAL ACTIVATOR RHAS"/>
    <property type="match status" value="1"/>
</dbReference>
<dbReference type="SUPFAM" id="SSF46689">
    <property type="entry name" value="Homeodomain-like"/>
    <property type="match status" value="2"/>
</dbReference>
<dbReference type="SMART" id="SM00342">
    <property type="entry name" value="HTH_ARAC"/>
    <property type="match status" value="1"/>
</dbReference>
<organism evidence="5 6">
    <name type="scientific">Chryseosolibacter histidini</name>
    <dbReference type="NCBI Taxonomy" id="2782349"/>
    <lineage>
        <taxon>Bacteria</taxon>
        <taxon>Pseudomonadati</taxon>
        <taxon>Bacteroidota</taxon>
        <taxon>Cytophagia</taxon>
        <taxon>Cytophagales</taxon>
        <taxon>Chryseotaleaceae</taxon>
        <taxon>Chryseosolibacter</taxon>
    </lineage>
</organism>
<dbReference type="InterPro" id="IPR020449">
    <property type="entry name" value="Tscrpt_reg_AraC-type_HTH"/>
</dbReference>
<gene>
    <name evidence="5" type="ORF">KK083_17265</name>
</gene>
<dbReference type="GO" id="GO:0003700">
    <property type="term" value="F:DNA-binding transcription factor activity"/>
    <property type="evidence" value="ECO:0007669"/>
    <property type="project" value="InterPro"/>
</dbReference>
<keyword evidence="6" id="KW-1185">Reference proteome</keyword>
<name>A0AAP2GJS6_9BACT</name>
<protein>
    <submittedName>
        <fullName evidence="5">AraC family transcriptional regulator</fullName>
    </submittedName>
</protein>
<dbReference type="PROSITE" id="PS00041">
    <property type="entry name" value="HTH_ARAC_FAMILY_1"/>
    <property type="match status" value="1"/>
</dbReference>
<evidence type="ECO:0000256" key="1">
    <source>
        <dbReference type="ARBA" id="ARBA00023015"/>
    </source>
</evidence>
<dbReference type="InterPro" id="IPR009057">
    <property type="entry name" value="Homeodomain-like_sf"/>
</dbReference>
<dbReference type="AlphaFoldDB" id="A0AAP2GJS6"/>
<dbReference type="PROSITE" id="PS01124">
    <property type="entry name" value="HTH_ARAC_FAMILY_2"/>
    <property type="match status" value="1"/>
</dbReference>
<comment type="caution">
    <text evidence="5">The sequence shown here is derived from an EMBL/GenBank/DDBJ whole genome shotgun (WGS) entry which is preliminary data.</text>
</comment>
<evidence type="ECO:0000313" key="6">
    <source>
        <dbReference type="Proteomes" id="UP001319200"/>
    </source>
</evidence>